<reference evidence="1 2" key="1">
    <citation type="submission" date="2019-09" db="EMBL/GenBank/DDBJ databases">
        <title>YIM 132180 draft genome.</title>
        <authorList>
            <person name="Zhang K."/>
        </authorList>
    </citation>
    <scope>NUCLEOTIDE SEQUENCE [LARGE SCALE GENOMIC DNA]</scope>
    <source>
        <strain evidence="1 2">YIM 132180</strain>
    </source>
</reference>
<organism evidence="1 2">
    <name type="scientific">Plantimonas leprariae</name>
    <dbReference type="NCBI Taxonomy" id="2615207"/>
    <lineage>
        <taxon>Bacteria</taxon>
        <taxon>Pseudomonadati</taxon>
        <taxon>Pseudomonadota</taxon>
        <taxon>Alphaproteobacteria</taxon>
        <taxon>Hyphomicrobiales</taxon>
        <taxon>Aurantimonadaceae</taxon>
        <taxon>Plantimonas</taxon>
    </lineage>
</organism>
<evidence type="ECO:0000313" key="2">
    <source>
        <dbReference type="Proteomes" id="UP000432089"/>
    </source>
</evidence>
<gene>
    <name evidence="1" type="ORF">F6X38_12765</name>
</gene>
<dbReference type="RefSeq" id="WP_150970206.1">
    <property type="nucleotide sequence ID" value="NZ_VZDO01000009.1"/>
</dbReference>
<comment type="caution">
    <text evidence="1">The sequence shown here is derived from an EMBL/GenBank/DDBJ whole genome shotgun (WGS) entry which is preliminary data.</text>
</comment>
<name>A0A7V7PP10_9HYPH</name>
<evidence type="ECO:0000313" key="1">
    <source>
        <dbReference type="EMBL" id="KAB0679683.1"/>
    </source>
</evidence>
<sequence>MTTYSDLRKSLWQAMREAEDAYLKLRDEAGASDDDLALGRRCDEAITVAWRLAGILADEV</sequence>
<dbReference type="AlphaFoldDB" id="A0A7V7PP10"/>
<dbReference type="EMBL" id="VZDO01000009">
    <property type="protein sequence ID" value="KAB0679683.1"/>
    <property type="molecule type" value="Genomic_DNA"/>
</dbReference>
<accession>A0A7V7PP10</accession>
<proteinExistence type="predicted"/>
<dbReference type="Proteomes" id="UP000432089">
    <property type="component" value="Unassembled WGS sequence"/>
</dbReference>
<protein>
    <submittedName>
        <fullName evidence="1">Uncharacterized protein</fullName>
    </submittedName>
</protein>
<keyword evidence="2" id="KW-1185">Reference proteome</keyword>